<dbReference type="InterPro" id="IPR005226">
    <property type="entry name" value="UPF0014_fam"/>
</dbReference>
<feature type="transmembrane region" description="Helical" evidence="6">
    <location>
        <begin position="63"/>
        <end position="81"/>
    </location>
</feature>
<proteinExistence type="inferred from homology"/>
<accession>A0A6L9Y7I0</accession>
<reference evidence="7 8" key="1">
    <citation type="submission" date="2020-02" db="EMBL/GenBank/DDBJ databases">
        <title>Pelistega sp. NLN82 were isolated from wild rodents of the Hainan Island.</title>
        <authorList>
            <person name="Niu N."/>
            <person name="Zhou J."/>
        </authorList>
    </citation>
    <scope>NUCLEOTIDE SEQUENCE [LARGE SCALE GENOMIC DNA]</scope>
    <source>
        <strain evidence="7 8">NLN82</strain>
    </source>
</reference>
<evidence type="ECO:0000313" key="7">
    <source>
        <dbReference type="EMBL" id="NEN76349.1"/>
    </source>
</evidence>
<sequence>MSPYEITWIDIAIAASLVLINGVISFTLRLGLGKSLLIGSIRTIVQLSLIGLILRWVFALDNVFIVLGILLMMTTVAAFSVKGRMPVIYTGLFQDTFIAIFLPSWVILFTGVNIVLHVEPWYKPQYIIPIAGMIIGNVLTGVSLVMDRLLSELKDKQGEIETLITLGATSWEAYEKRAKKAIKAGMMPTINSMMVVGLVSLPGMMTGQVLAGQDPEQAVRYQIMMMFFLTATTGLACILVVFAVFKRIFNKNGVFLSQRLIDIKTS</sequence>
<keyword evidence="3 6" id="KW-0812">Transmembrane</keyword>
<evidence type="ECO:0000256" key="3">
    <source>
        <dbReference type="ARBA" id="ARBA00022692"/>
    </source>
</evidence>
<keyword evidence="8" id="KW-1185">Reference proteome</keyword>
<evidence type="ECO:0000313" key="8">
    <source>
        <dbReference type="Proteomes" id="UP000477651"/>
    </source>
</evidence>
<keyword evidence="4 6" id="KW-1133">Transmembrane helix</keyword>
<evidence type="ECO:0000256" key="6">
    <source>
        <dbReference type="SAM" id="Phobius"/>
    </source>
</evidence>
<feature type="transmembrane region" description="Helical" evidence="6">
    <location>
        <begin position="36"/>
        <end position="57"/>
    </location>
</feature>
<feature type="transmembrane region" description="Helical" evidence="6">
    <location>
        <begin position="126"/>
        <end position="146"/>
    </location>
</feature>
<evidence type="ECO:0000256" key="1">
    <source>
        <dbReference type="ARBA" id="ARBA00004141"/>
    </source>
</evidence>
<dbReference type="PANTHER" id="PTHR30028:SF0">
    <property type="entry name" value="PROTEIN ALUMINUM SENSITIVE 3"/>
    <property type="match status" value="1"/>
</dbReference>
<comment type="similarity">
    <text evidence="2">Belongs to the UPF0014 family.</text>
</comment>
<dbReference type="Pfam" id="PF03649">
    <property type="entry name" value="UPF0014"/>
    <property type="match status" value="1"/>
</dbReference>
<feature type="transmembrane region" description="Helical" evidence="6">
    <location>
        <begin position="223"/>
        <end position="245"/>
    </location>
</feature>
<dbReference type="Proteomes" id="UP000477651">
    <property type="component" value="Unassembled WGS sequence"/>
</dbReference>
<evidence type="ECO:0000256" key="5">
    <source>
        <dbReference type="ARBA" id="ARBA00023136"/>
    </source>
</evidence>
<evidence type="ECO:0000256" key="2">
    <source>
        <dbReference type="ARBA" id="ARBA00005268"/>
    </source>
</evidence>
<gene>
    <name evidence="7" type="primary">fetB</name>
    <name evidence="7" type="ORF">F9B74_08465</name>
</gene>
<protein>
    <submittedName>
        <fullName evidence="7">Iron export ABC transporter permease subunit FetB</fullName>
    </submittedName>
</protein>
<comment type="caution">
    <text evidence="7">The sequence shown here is derived from an EMBL/GenBank/DDBJ whole genome shotgun (WGS) entry which is preliminary data.</text>
</comment>
<feature type="transmembrane region" description="Helical" evidence="6">
    <location>
        <begin position="93"/>
        <end position="114"/>
    </location>
</feature>
<dbReference type="GO" id="GO:0005886">
    <property type="term" value="C:plasma membrane"/>
    <property type="evidence" value="ECO:0007669"/>
    <property type="project" value="TreeGrafter"/>
</dbReference>
<feature type="transmembrane region" description="Helical" evidence="6">
    <location>
        <begin position="6"/>
        <end position="24"/>
    </location>
</feature>
<keyword evidence="5 6" id="KW-0472">Membrane</keyword>
<organism evidence="7 8">
    <name type="scientific">Pelistega ratti</name>
    <dbReference type="NCBI Taxonomy" id="2652177"/>
    <lineage>
        <taxon>Bacteria</taxon>
        <taxon>Pseudomonadati</taxon>
        <taxon>Pseudomonadota</taxon>
        <taxon>Betaproteobacteria</taxon>
        <taxon>Burkholderiales</taxon>
        <taxon>Alcaligenaceae</taxon>
        <taxon>Pelistega</taxon>
    </lineage>
</organism>
<dbReference type="AlphaFoldDB" id="A0A6L9Y7I0"/>
<feature type="transmembrane region" description="Helical" evidence="6">
    <location>
        <begin position="189"/>
        <end position="211"/>
    </location>
</feature>
<dbReference type="RefSeq" id="WP_163764791.1">
    <property type="nucleotide sequence ID" value="NZ_JAAGYR010000017.1"/>
</dbReference>
<comment type="subcellular location">
    <subcellularLocation>
        <location evidence="1">Membrane</location>
        <topology evidence="1">Multi-pass membrane protein</topology>
    </subcellularLocation>
</comment>
<dbReference type="EMBL" id="JAAGYR010000017">
    <property type="protein sequence ID" value="NEN76349.1"/>
    <property type="molecule type" value="Genomic_DNA"/>
</dbReference>
<evidence type="ECO:0000256" key="4">
    <source>
        <dbReference type="ARBA" id="ARBA00022989"/>
    </source>
</evidence>
<dbReference type="PANTHER" id="PTHR30028">
    <property type="entry name" value="UPF0014 INNER MEMBRANE PROTEIN YBBM-RELATED"/>
    <property type="match status" value="1"/>
</dbReference>
<name>A0A6L9Y7I0_9BURK</name>